<keyword evidence="2" id="KW-1185">Reference proteome</keyword>
<comment type="caution">
    <text evidence="1">The sequence shown here is derived from an EMBL/GenBank/DDBJ whole genome shotgun (WGS) entry which is preliminary data.</text>
</comment>
<dbReference type="EMBL" id="JANRMS010000350">
    <property type="protein sequence ID" value="KAJ3541481.1"/>
    <property type="molecule type" value="Genomic_DNA"/>
</dbReference>
<name>A0ACC1SK62_9HYPO</name>
<gene>
    <name evidence="1" type="ORF">NM208_g4592</name>
</gene>
<organism evidence="1 2">
    <name type="scientific">Fusarium decemcellulare</name>
    <dbReference type="NCBI Taxonomy" id="57161"/>
    <lineage>
        <taxon>Eukaryota</taxon>
        <taxon>Fungi</taxon>
        <taxon>Dikarya</taxon>
        <taxon>Ascomycota</taxon>
        <taxon>Pezizomycotina</taxon>
        <taxon>Sordariomycetes</taxon>
        <taxon>Hypocreomycetidae</taxon>
        <taxon>Hypocreales</taxon>
        <taxon>Nectriaceae</taxon>
        <taxon>Fusarium</taxon>
        <taxon>Fusarium decemcellulare species complex</taxon>
    </lineage>
</organism>
<evidence type="ECO:0000313" key="2">
    <source>
        <dbReference type="Proteomes" id="UP001148629"/>
    </source>
</evidence>
<proteinExistence type="predicted"/>
<evidence type="ECO:0000313" key="1">
    <source>
        <dbReference type="EMBL" id="KAJ3541481.1"/>
    </source>
</evidence>
<dbReference type="Proteomes" id="UP001148629">
    <property type="component" value="Unassembled WGS sequence"/>
</dbReference>
<protein>
    <submittedName>
        <fullName evidence="1">Uncharacterized protein</fullName>
    </submittedName>
</protein>
<reference evidence="1" key="1">
    <citation type="submission" date="2022-08" db="EMBL/GenBank/DDBJ databases">
        <title>Genome Sequence of Fusarium decemcellulare.</title>
        <authorList>
            <person name="Buettner E."/>
        </authorList>
    </citation>
    <scope>NUCLEOTIDE SEQUENCE</scope>
    <source>
        <strain evidence="1">Babe19</strain>
    </source>
</reference>
<accession>A0ACC1SK62</accession>
<sequence>MKPVGGNWCWISASRPDLRYGMAHGWRLFVIFATILIYIYIWAYLRQHLGSEPAGAQQSPYNLSMDCNINSVFSNGSKRMGFRIMTDEEAELDGFNQARDNKTASSSVVFEGHQSPRSQEDRKHDTGNLRPKKAGESEASQSRTREGSIRHRPTASKSGSELVFLEVSNDGCVESSQTKRQSHTRSQSQINVLQTNASEFPIRPRAHDVETEIKRMMLLNGYPIMYVILWAPGLVNRLMEASGNPNSKTTIAALQASTQFVGLANALTYGFNHYLRDRLNDLYVRPMIVRIKKRFGSY</sequence>